<comment type="similarity">
    <text evidence="1 9">Belongs to the metallo-dependent hydrolases superfamily. NagA family.</text>
</comment>
<accession>A0A6N3DG95</accession>
<feature type="binding site" evidence="11">
    <location>
        <position position="132"/>
    </location>
    <ligand>
        <name>substrate</name>
    </ligand>
</feature>
<gene>
    <name evidence="14" type="primary">nagA</name>
    <name evidence="14" type="ORF">ELLFYP34_03117</name>
</gene>
<evidence type="ECO:0000256" key="11">
    <source>
        <dbReference type="PIRSR" id="PIRSR038994-2"/>
    </source>
</evidence>
<dbReference type="InterPro" id="IPR003764">
    <property type="entry name" value="GlcNAc_6-P_deAcase"/>
</dbReference>
<dbReference type="Gene3D" id="3.20.20.140">
    <property type="entry name" value="Metal-dependent hydrolases"/>
    <property type="match status" value="1"/>
</dbReference>
<protein>
    <recommendedName>
        <fullName evidence="3">N-acetylglucosamine-6-phosphate deacetylase</fullName>
        <ecNumber evidence="2">3.5.1.25</ecNumber>
    </recommendedName>
</protein>
<keyword evidence="6 9" id="KW-0119">Carbohydrate metabolism</keyword>
<comment type="cofactor">
    <cofactor evidence="12">
        <name>a divalent metal cation</name>
        <dbReference type="ChEBI" id="CHEBI:60240"/>
    </cofactor>
    <text evidence="12">Binds 1 divalent metal cation per subunit.</text>
</comment>
<evidence type="ECO:0000313" key="14">
    <source>
        <dbReference type="EMBL" id="VYU27492.1"/>
    </source>
</evidence>
<keyword evidence="5 9" id="KW-0378">Hydrolase</keyword>
<dbReference type="GO" id="GO:0046872">
    <property type="term" value="F:metal ion binding"/>
    <property type="evidence" value="ECO:0007669"/>
    <property type="project" value="UniProtKB-KW"/>
</dbReference>
<dbReference type="CDD" id="cd00854">
    <property type="entry name" value="NagA"/>
    <property type="match status" value="1"/>
</dbReference>
<dbReference type="Pfam" id="PF01979">
    <property type="entry name" value="Amidohydro_1"/>
    <property type="match status" value="1"/>
</dbReference>
<feature type="active site" description="Proton donor/acceptor" evidence="10">
    <location>
        <position position="265"/>
    </location>
</feature>
<keyword evidence="4 12" id="KW-0479">Metal-binding</keyword>
<dbReference type="InterPro" id="IPR011059">
    <property type="entry name" value="Metal-dep_hydrolase_composite"/>
</dbReference>
<dbReference type="InterPro" id="IPR006680">
    <property type="entry name" value="Amidohydro-rel"/>
</dbReference>
<feature type="binding site" evidence="12">
    <location>
        <position position="186"/>
    </location>
    <ligand>
        <name>Zn(2+)</name>
        <dbReference type="ChEBI" id="CHEBI:29105"/>
    </ligand>
</feature>
<comment type="pathway">
    <text evidence="8">Amino-sugar metabolism; N-acetylneuraminate degradation; D-fructose 6-phosphate from N-acetylneuraminate: step 4/5.</text>
</comment>
<feature type="binding site" evidence="11">
    <location>
        <begin position="210"/>
        <end position="211"/>
    </location>
    <ligand>
        <name>substrate</name>
    </ligand>
</feature>
<evidence type="ECO:0000256" key="7">
    <source>
        <dbReference type="ARBA" id="ARBA00047647"/>
    </source>
</evidence>
<evidence type="ECO:0000256" key="4">
    <source>
        <dbReference type="ARBA" id="ARBA00022723"/>
    </source>
</evidence>
<feature type="domain" description="Amidohydrolase-related" evidence="13">
    <location>
        <begin position="45"/>
        <end position="369"/>
    </location>
</feature>
<feature type="binding site" evidence="12">
    <location>
        <position position="121"/>
    </location>
    <ligand>
        <name>Zn(2+)</name>
        <dbReference type="ChEBI" id="CHEBI:29105"/>
    </ligand>
</feature>
<dbReference type="PIRSF" id="PIRSF038994">
    <property type="entry name" value="NagA"/>
    <property type="match status" value="1"/>
</dbReference>
<dbReference type="FunFam" id="3.20.20.140:FF:000004">
    <property type="entry name" value="N-acetylglucosamine-6-phosphate deacetylase"/>
    <property type="match status" value="1"/>
</dbReference>
<evidence type="ECO:0000256" key="12">
    <source>
        <dbReference type="PIRSR" id="PIRSR038994-3"/>
    </source>
</evidence>
<dbReference type="SUPFAM" id="SSF51338">
    <property type="entry name" value="Composite domain of metallo-dependent hydrolases"/>
    <property type="match status" value="1"/>
</dbReference>
<organism evidence="14">
    <name type="scientific">Eubacterium limosum</name>
    <dbReference type="NCBI Taxonomy" id="1736"/>
    <lineage>
        <taxon>Bacteria</taxon>
        <taxon>Bacillati</taxon>
        <taxon>Bacillota</taxon>
        <taxon>Clostridia</taxon>
        <taxon>Eubacteriales</taxon>
        <taxon>Eubacteriaceae</taxon>
        <taxon>Eubacterium</taxon>
    </lineage>
</organism>
<dbReference type="GO" id="GO:0008448">
    <property type="term" value="F:N-acetylglucosamine-6-phosphate deacetylase activity"/>
    <property type="evidence" value="ECO:0007669"/>
    <property type="project" value="UniProtKB-EC"/>
</dbReference>
<evidence type="ECO:0000256" key="1">
    <source>
        <dbReference type="ARBA" id="ARBA00010716"/>
    </source>
</evidence>
<dbReference type="Gene3D" id="2.30.40.10">
    <property type="entry name" value="Urease, subunit C, domain 1"/>
    <property type="match status" value="1"/>
</dbReference>
<evidence type="ECO:0000256" key="2">
    <source>
        <dbReference type="ARBA" id="ARBA00011899"/>
    </source>
</evidence>
<evidence type="ECO:0000256" key="8">
    <source>
        <dbReference type="ARBA" id="ARBA00060590"/>
    </source>
</evidence>
<dbReference type="InterPro" id="IPR032466">
    <property type="entry name" value="Metal_Hydrolase"/>
</dbReference>
<dbReference type="PANTHER" id="PTHR11113:SF14">
    <property type="entry name" value="N-ACETYLGLUCOSAMINE-6-PHOSPHATE DEACETYLASE"/>
    <property type="match status" value="1"/>
</dbReference>
<dbReference type="NCBIfam" id="TIGR00221">
    <property type="entry name" value="nagA"/>
    <property type="match status" value="1"/>
</dbReference>
<evidence type="ECO:0000256" key="5">
    <source>
        <dbReference type="ARBA" id="ARBA00022801"/>
    </source>
</evidence>
<dbReference type="AlphaFoldDB" id="A0A6N3DG95"/>
<reference evidence="14" key="1">
    <citation type="submission" date="2019-11" db="EMBL/GenBank/DDBJ databases">
        <authorList>
            <person name="Feng L."/>
        </authorList>
    </citation>
    <scope>NUCLEOTIDE SEQUENCE</scope>
    <source>
        <strain evidence="14">ElimosumLFYP34</strain>
    </source>
</reference>
<feature type="binding site" evidence="12">
    <location>
        <position position="207"/>
    </location>
    <ligand>
        <name>Zn(2+)</name>
        <dbReference type="ChEBI" id="CHEBI:29105"/>
    </ligand>
</feature>
<dbReference type="EMBL" id="CACRTR010000009">
    <property type="protein sequence ID" value="VYU27492.1"/>
    <property type="molecule type" value="Genomic_DNA"/>
</dbReference>
<evidence type="ECO:0000256" key="9">
    <source>
        <dbReference type="PIRNR" id="PIRNR038994"/>
    </source>
</evidence>
<evidence type="ECO:0000256" key="10">
    <source>
        <dbReference type="PIRSR" id="PIRSR038994-1"/>
    </source>
</evidence>
<dbReference type="GO" id="GO:0006046">
    <property type="term" value="P:N-acetylglucosamine catabolic process"/>
    <property type="evidence" value="ECO:0007669"/>
    <property type="project" value="TreeGrafter"/>
</dbReference>
<dbReference type="PANTHER" id="PTHR11113">
    <property type="entry name" value="N-ACETYLGLUCOSAMINE-6-PHOSPHATE DEACETYLASE"/>
    <property type="match status" value="1"/>
</dbReference>
<dbReference type="SUPFAM" id="SSF51556">
    <property type="entry name" value="Metallo-dependent hydrolases"/>
    <property type="match status" value="1"/>
</dbReference>
<evidence type="ECO:0000256" key="3">
    <source>
        <dbReference type="ARBA" id="ARBA00018029"/>
    </source>
</evidence>
<proteinExistence type="inferred from homology"/>
<feature type="binding site" evidence="11">
    <location>
        <position position="242"/>
    </location>
    <ligand>
        <name>substrate</name>
    </ligand>
</feature>
<evidence type="ECO:0000259" key="13">
    <source>
        <dbReference type="Pfam" id="PF01979"/>
    </source>
</evidence>
<name>A0A6N3DG95_EUBLI</name>
<comment type="catalytic activity">
    <reaction evidence="7">
        <text>N-acetyl-D-glucosamine 6-phosphate + H2O = D-glucosamine 6-phosphate + acetate</text>
        <dbReference type="Rhea" id="RHEA:22936"/>
        <dbReference type="ChEBI" id="CHEBI:15377"/>
        <dbReference type="ChEBI" id="CHEBI:30089"/>
        <dbReference type="ChEBI" id="CHEBI:57513"/>
        <dbReference type="ChEBI" id="CHEBI:58725"/>
        <dbReference type="EC" id="3.5.1.25"/>
    </reaction>
</comment>
<sequence length="371" mass="39158">MILKNALIYTPENTFKKGDLAVNGSVISEPAAGDSKLFDASGLYAIPGLTDIHLHGCMGHDFCDAAEDTLEAIAAYQARSGVTGFVPASMTFSEKKLSGIFENAAHQEQEAGAMLLGVNMEGPFLAEKKKGAQNARYLMPPDIPMFRRLNAISGGRIKLVTLAPELAGASEFITALKDETVISLGHTEASFETATNAFELGASHVTHLFNAMPPFNHREPGLIGAAFDHPGVTAELICDGVHVAPAMVRAAFRLFSAERIVLISDSMRATGLDDGDYTLGGQSVHVHGNRATLADGTLAGSVTNLMDCLRNAVAFGIPLADAVQAAAVNPVRVIGESDRLGSLEPGKLANMVLLDKSLNVVKVFIKGKSMV</sequence>
<dbReference type="EC" id="3.5.1.25" evidence="2"/>
<feature type="binding site" evidence="11">
    <location>
        <begin position="298"/>
        <end position="300"/>
    </location>
    <ligand>
        <name>substrate</name>
    </ligand>
</feature>
<evidence type="ECO:0000256" key="6">
    <source>
        <dbReference type="ARBA" id="ARBA00023277"/>
    </source>
</evidence>
<feature type="binding site" evidence="11">
    <location>
        <position position="218"/>
    </location>
    <ligand>
        <name>substrate</name>
    </ligand>
</feature>